<dbReference type="EMBL" id="FZOB01000008">
    <property type="protein sequence ID" value="SNR81874.1"/>
    <property type="molecule type" value="Genomic_DNA"/>
</dbReference>
<dbReference type="InterPro" id="IPR049142">
    <property type="entry name" value="MS_channel_1st"/>
</dbReference>
<dbReference type="SUPFAM" id="SSF50182">
    <property type="entry name" value="Sm-like ribonucleoproteins"/>
    <property type="match status" value="1"/>
</dbReference>
<sequence length="271" mass="29490">MDVLGILIGLAIPWIVKIVSALVVFVVGKWISKRISLFLGRALERAKVDETLVKFLETTAYIVLLVLVIIAALGTLGINTTSFAAIIGAFGLAVGFAVQSNISNIGAGILLILLKPFKKGDFVEVAGTSGTVEVLGILNTKLKTPDNVVIFVPNSSIIGGNIKNYSLEPIRRVDLTIGIGYEDDIKKAKDVLMEIISSDERILSEPAPSVGVAELADSSINLFIRPWVKKEDYWSVRSDLLEKIKEEFDKNGISIPYPQMDVHADVKINKE</sequence>
<dbReference type="Pfam" id="PF21082">
    <property type="entry name" value="MS_channel_3rd"/>
    <property type="match status" value="1"/>
</dbReference>
<evidence type="ECO:0000256" key="5">
    <source>
        <dbReference type="ARBA" id="ARBA00022989"/>
    </source>
</evidence>
<dbReference type="Gene3D" id="3.30.70.100">
    <property type="match status" value="1"/>
</dbReference>
<accession>A0A238ZGS6</accession>
<dbReference type="InterPro" id="IPR049278">
    <property type="entry name" value="MS_channel_C"/>
</dbReference>
<keyword evidence="4 7" id="KW-0812">Transmembrane</keyword>
<feature type="transmembrane region" description="Helical" evidence="7">
    <location>
        <begin position="84"/>
        <end position="114"/>
    </location>
</feature>
<dbReference type="PROSITE" id="PS01246">
    <property type="entry name" value="UPF0003"/>
    <property type="match status" value="1"/>
</dbReference>
<evidence type="ECO:0000256" key="1">
    <source>
        <dbReference type="ARBA" id="ARBA00004651"/>
    </source>
</evidence>
<dbReference type="InterPro" id="IPR006685">
    <property type="entry name" value="MscS_channel_2nd"/>
</dbReference>
<feature type="domain" description="Mechanosensitive ion channel MscS" evidence="8">
    <location>
        <begin position="102"/>
        <end position="166"/>
    </location>
</feature>
<name>A0A238ZGS6_9BACT</name>
<dbReference type="Pfam" id="PF00924">
    <property type="entry name" value="MS_channel_2nd"/>
    <property type="match status" value="1"/>
</dbReference>
<dbReference type="PANTHER" id="PTHR30221">
    <property type="entry name" value="SMALL-CONDUCTANCE MECHANOSENSITIVE CHANNEL"/>
    <property type="match status" value="1"/>
</dbReference>
<dbReference type="InterPro" id="IPR011014">
    <property type="entry name" value="MscS_channel_TM-2"/>
</dbReference>
<keyword evidence="6 7" id="KW-0472">Membrane</keyword>
<evidence type="ECO:0000256" key="2">
    <source>
        <dbReference type="ARBA" id="ARBA00008017"/>
    </source>
</evidence>
<evidence type="ECO:0000259" key="10">
    <source>
        <dbReference type="Pfam" id="PF21088"/>
    </source>
</evidence>
<dbReference type="PANTHER" id="PTHR30221:SF1">
    <property type="entry name" value="SMALL-CONDUCTANCE MECHANOSENSITIVE CHANNEL"/>
    <property type="match status" value="1"/>
</dbReference>
<evidence type="ECO:0000256" key="6">
    <source>
        <dbReference type="ARBA" id="ARBA00023136"/>
    </source>
</evidence>
<dbReference type="Proteomes" id="UP000198405">
    <property type="component" value="Unassembled WGS sequence"/>
</dbReference>
<evidence type="ECO:0000256" key="4">
    <source>
        <dbReference type="ARBA" id="ARBA00022692"/>
    </source>
</evidence>
<dbReference type="GO" id="GO:0005886">
    <property type="term" value="C:plasma membrane"/>
    <property type="evidence" value="ECO:0007669"/>
    <property type="project" value="UniProtKB-SubCell"/>
</dbReference>
<dbReference type="Gene3D" id="2.30.30.60">
    <property type="match status" value="1"/>
</dbReference>
<feature type="transmembrane region" description="Helical" evidence="7">
    <location>
        <begin position="52"/>
        <end position="78"/>
    </location>
</feature>
<evidence type="ECO:0000256" key="3">
    <source>
        <dbReference type="ARBA" id="ARBA00022475"/>
    </source>
</evidence>
<dbReference type="SUPFAM" id="SSF82689">
    <property type="entry name" value="Mechanosensitive channel protein MscS (YggB), C-terminal domain"/>
    <property type="match status" value="1"/>
</dbReference>
<gene>
    <name evidence="11" type="ORF">SAMN06265340_10834</name>
</gene>
<feature type="transmembrane region" description="Helical" evidence="7">
    <location>
        <begin position="6"/>
        <end position="31"/>
    </location>
</feature>
<dbReference type="InterPro" id="IPR006686">
    <property type="entry name" value="MscS_channel_CS"/>
</dbReference>
<protein>
    <submittedName>
        <fullName evidence="11">Small conductance mechanosensitive channel</fullName>
    </submittedName>
</protein>
<dbReference type="InterPro" id="IPR010920">
    <property type="entry name" value="LSM_dom_sf"/>
</dbReference>
<organism evidence="11 12">
    <name type="scientific">Desulfurobacterium atlanticum</name>
    <dbReference type="NCBI Taxonomy" id="240169"/>
    <lineage>
        <taxon>Bacteria</taxon>
        <taxon>Pseudomonadati</taxon>
        <taxon>Aquificota</taxon>
        <taxon>Aquificia</taxon>
        <taxon>Desulfurobacteriales</taxon>
        <taxon>Desulfurobacteriaceae</taxon>
        <taxon>Desulfurobacterium</taxon>
    </lineage>
</organism>
<dbReference type="Pfam" id="PF05552">
    <property type="entry name" value="MS_channel_1st_1"/>
    <property type="match status" value="1"/>
</dbReference>
<evidence type="ECO:0000256" key="7">
    <source>
        <dbReference type="SAM" id="Phobius"/>
    </source>
</evidence>
<dbReference type="OrthoDB" id="9809206at2"/>
<keyword evidence="5 7" id="KW-1133">Transmembrane helix</keyword>
<dbReference type="InterPro" id="IPR045275">
    <property type="entry name" value="MscS_archaea/bacteria_type"/>
</dbReference>
<dbReference type="RefSeq" id="WP_089323253.1">
    <property type="nucleotide sequence ID" value="NZ_FZOB01000008.1"/>
</dbReference>
<comment type="subcellular location">
    <subcellularLocation>
        <location evidence="1">Cell membrane</location>
        <topology evidence="1">Multi-pass membrane protein</topology>
    </subcellularLocation>
</comment>
<evidence type="ECO:0000259" key="9">
    <source>
        <dbReference type="Pfam" id="PF21082"/>
    </source>
</evidence>
<reference evidence="12" key="1">
    <citation type="submission" date="2017-06" db="EMBL/GenBank/DDBJ databases">
        <authorList>
            <person name="Varghese N."/>
            <person name="Submissions S."/>
        </authorList>
    </citation>
    <scope>NUCLEOTIDE SEQUENCE [LARGE SCALE GENOMIC DNA]</scope>
    <source>
        <strain evidence="12">DSM 15668</strain>
    </source>
</reference>
<dbReference type="InterPro" id="IPR023408">
    <property type="entry name" value="MscS_beta-dom_sf"/>
</dbReference>
<keyword evidence="3" id="KW-1003">Cell membrane</keyword>
<dbReference type="SUPFAM" id="SSF82861">
    <property type="entry name" value="Mechanosensitive channel protein MscS (YggB), transmembrane region"/>
    <property type="match status" value="1"/>
</dbReference>
<proteinExistence type="inferred from homology"/>
<dbReference type="GO" id="GO:0008381">
    <property type="term" value="F:mechanosensitive monoatomic ion channel activity"/>
    <property type="evidence" value="ECO:0007669"/>
    <property type="project" value="InterPro"/>
</dbReference>
<keyword evidence="12" id="KW-1185">Reference proteome</keyword>
<comment type="similarity">
    <text evidence="2">Belongs to the MscS (TC 1.A.23) family.</text>
</comment>
<dbReference type="InterPro" id="IPR011066">
    <property type="entry name" value="MscS_channel_C_sf"/>
</dbReference>
<feature type="domain" description="Mechanosensitive ion channel transmembrane helices 2/3" evidence="10">
    <location>
        <begin position="61"/>
        <end position="99"/>
    </location>
</feature>
<evidence type="ECO:0000313" key="12">
    <source>
        <dbReference type="Proteomes" id="UP000198405"/>
    </source>
</evidence>
<evidence type="ECO:0000313" key="11">
    <source>
        <dbReference type="EMBL" id="SNR81874.1"/>
    </source>
</evidence>
<feature type="domain" description="Mechanosensitive ion channel MscS C-terminal" evidence="9">
    <location>
        <begin position="173"/>
        <end position="255"/>
    </location>
</feature>
<dbReference type="Gene3D" id="1.10.287.1260">
    <property type="match status" value="1"/>
</dbReference>
<dbReference type="Pfam" id="PF21088">
    <property type="entry name" value="MS_channel_1st"/>
    <property type="match status" value="1"/>
</dbReference>
<dbReference type="AlphaFoldDB" id="A0A238ZGS6"/>
<evidence type="ECO:0000259" key="8">
    <source>
        <dbReference type="Pfam" id="PF00924"/>
    </source>
</evidence>
<dbReference type="InterPro" id="IPR008910">
    <property type="entry name" value="MSC_TM_helix"/>
</dbReference>